<name>A0A967EAG6_9MICO</name>
<dbReference type="CDD" id="cd00338">
    <property type="entry name" value="Ser_Recombinase"/>
    <property type="match status" value="1"/>
</dbReference>
<dbReference type="SMART" id="SM00857">
    <property type="entry name" value="Resolvase"/>
    <property type="match status" value="1"/>
</dbReference>
<dbReference type="AlphaFoldDB" id="A0A967EAG6"/>
<dbReference type="GO" id="GO:0003677">
    <property type="term" value="F:DNA binding"/>
    <property type="evidence" value="ECO:0007669"/>
    <property type="project" value="InterPro"/>
</dbReference>
<keyword evidence="3" id="KW-1185">Reference proteome</keyword>
<accession>A0A967EAG6</accession>
<comment type="caution">
    <text evidence="2">The sequence shown here is derived from an EMBL/GenBank/DDBJ whole genome shotgun (WGS) entry which is preliminary data.</text>
</comment>
<evidence type="ECO:0000313" key="2">
    <source>
        <dbReference type="EMBL" id="NHN55864.1"/>
    </source>
</evidence>
<dbReference type="InterPro" id="IPR036162">
    <property type="entry name" value="Resolvase-like_N_sf"/>
</dbReference>
<dbReference type="PROSITE" id="PS51736">
    <property type="entry name" value="RECOMBINASES_3"/>
    <property type="match status" value="1"/>
</dbReference>
<dbReference type="PANTHER" id="PTHR30461:SF23">
    <property type="entry name" value="DNA RECOMBINASE-RELATED"/>
    <property type="match status" value="1"/>
</dbReference>
<feature type="domain" description="Resolvase/invertase-type recombinase catalytic" evidence="1">
    <location>
        <begin position="16"/>
        <end position="128"/>
    </location>
</feature>
<organism evidence="2 3">
    <name type="scientific">Metallococcus carri</name>
    <dbReference type="NCBI Taxonomy" id="1656884"/>
    <lineage>
        <taxon>Bacteria</taxon>
        <taxon>Bacillati</taxon>
        <taxon>Actinomycetota</taxon>
        <taxon>Actinomycetes</taxon>
        <taxon>Micrococcales</taxon>
        <taxon>Dermacoccaceae</taxon>
        <taxon>Metallococcus</taxon>
    </lineage>
</organism>
<gene>
    <name evidence="2" type="ORF">G9U51_08755</name>
</gene>
<dbReference type="RefSeq" id="WP_166196056.1">
    <property type="nucleotide sequence ID" value="NZ_JAAOIV010000005.1"/>
</dbReference>
<dbReference type="GO" id="GO:0000150">
    <property type="term" value="F:DNA strand exchange activity"/>
    <property type="evidence" value="ECO:0007669"/>
    <property type="project" value="InterPro"/>
</dbReference>
<dbReference type="Gene3D" id="3.40.50.1390">
    <property type="entry name" value="Resolvase, N-terminal catalytic domain"/>
    <property type="match status" value="1"/>
</dbReference>
<sequence length="128" mass="13832">MCRTDQSPSSEGDDLTAVAYLRVASPFPADQSAAVDRQRAAITRAADRLGLTVTEEFIDLGYSGMSRDRPGLLRLLDRAATGRVGYCIVAQADRFSRDAEHYADIDQALSDAGVAIVDASRRPGETIR</sequence>
<evidence type="ECO:0000313" key="3">
    <source>
        <dbReference type="Proteomes" id="UP000744769"/>
    </source>
</evidence>
<dbReference type="InterPro" id="IPR006119">
    <property type="entry name" value="Resolv_N"/>
</dbReference>
<dbReference type="EMBL" id="JAAOIV010000005">
    <property type="protein sequence ID" value="NHN55864.1"/>
    <property type="molecule type" value="Genomic_DNA"/>
</dbReference>
<dbReference type="Pfam" id="PF00239">
    <property type="entry name" value="Resolvase"/>
    <property type="match status" value="1"/>
</dbReference>
<evidence type="ECO:0000259" key="1">
    <source>
        <dbReference type="PROSITE" id="PS51736"/>
    </source>
</evidence>
<dbReference type="InterPro" id="IPR050639">
    <property type="entry name" value="SSR_resolvase"/>
</dbReference>
<dbReference type="SUPFAM" id="SSF53041">
    <property type="entry name" value="Resolvase-like"/>
    <property type="match status" value="1"/>
</dbReference>
<proteinExistence type="predicted"/>
<protein>
    <submittedName>
        <fullName evidence="2">Recombinase family protein</fullName>
    </submittedName>
</protein>
<dbReference type="Proteomes" id="UP000744769">
    <property type="component" value="Unassembled WGS sequence"/>
</dbReference>
<reference evidence="2" key="1">
    <citation type="submission" date="2020-03" db="EMBL/GenBank/DDBJ databases">
        <title>Draft sequencing of Calidifontibacter sp. DB0510.</title>
        <authorList>
            <person name="Kim D.-U."/>
        </authorList>
    </citation>
    <scope>NUCLEOTIDE SEQUENCE</scope>
    <source>
        <strain evidence="2">DB0510</strain>
    </source>
</reference>
<dbReference type="PANTHER" id="PTHR30461">
    <property type="entry name" value="DNA-INVERTASE FROM LAMBDOID PROPHAGE"/>
    <property type="match status" value="1"/>
</dbReference>